<evidence type="ECO:0000313" key="2">
    <source>
        <dbReference type="Proteomes" id="UP001383192"/>
    </source>
</evidence>
<dbReference type="Proteomes" id="UP001383192">
    <property type="component" value="Unassembled WGS sequence"/>
</dbReference>
<comment type="caution">
    <text evidence="1">The sequence shown here is derived from an EMBL/GenBank/DDBJ whole genome shotgun (WGS) entry which is preliminary data.</text>
</comment>
<organism evidence="1 2">
    <name type="scientific">Paramarasmius palmivorus</name>
    <dbReference type="NCBI Taxonomy" id="297713"/>
    <lineage>
        <taxon>Eukaryota</taxon>
        <taxon>Fungi</taxon>
        <taxon>Dikarya</taxon>
        <taxon>Basidiomycota</taxon>
        <taxon>Agaricomycotina</taxon>
        <taxon>Agaricomycetes</taxon>
        <taxon>Agaricomycetidae</taxon>
        <taxon>Agaricales</taxon>
        <taxon>Marasmiineae</taxon>
        <taxon>Marasmiaceae</taxon>
        <taxon>Paramarasmius</taxon>
    </lineage>
</organism>
<reference evidence="1 2" key="1">
    <citation type="submission" date="2024-01" db="EMBL/GenBank/DDBJ databases">
        <title>A draft genome for a cacao thread blight-causing isolate of Paramarasmius palmivorus.</title>
        <authorList>
            <person name="Baruah I.K."/>
            <person name="Bukari Y."/>
            <person name="Amoako-Attah I."/>
            <person name="Meinhardt L.W."/>
            <person name="Bailey B.A."/>
            <person name="Cohen S.P."/>
        </authorList>
    </citation>
    <scope>NUCLEOTIDE SEQUENCE [LARGE SCALE GENOMIC DNA]</scope>
    <source>
        <strain evidence="1 2">GH-12</strain>
    </source>
</reference>
<protein>
    <submittedName>
        <fullName evidence="1">Uncharacterized protein</fullName>
    </submittedName>
</protein>
<gene>
    <name evidence="1" type="ORF">VNI00_017893</name>
</gene>
<keyword evidence="2" id="KW-1185">Reference proteome</keyword>
<evidence type="ECO:0000313" key="1">
    <source>
        <dbReference type="EMBL" id="KAK7020132.1"/>
    </source>
</evidence>
<sequence length="75" mass="7891">MDSLSVSAPRTATVNVTTSALVHYPLAAQVLGVVEIKLVQKATLAHADSASQIQLLTLSNAQKRETIVFSATRTG</sequence>
<dbReference type="EMBL" id="JAYKXP010000195">
    <property type="protein sequence ID" value="KAK7020132.1"/>
    <property type="molecule type" value="Genomic_DNA"/>
</dbReference>
<accession>A0AAW0B664</accession>
<name>A0AAW0B664_9AGAR</name>
<feature type="non-terminal residue" evidence="1">
    <location>
        <position position="75"/>
    </location>
</feature>
<proteinExistence type="predicted"/>
<dbReference type="AlphaFoldDB" id="A0AAW0B664"/>